<organism evidence="2 3">
    <name type="scientific">Nannocystis exedens</name>
    <dbReference type="NCBI Taxonomy" id="54"/>
    <lineage>
        <taxon>Bacteria</taxon>
        <taxon>Pseudomonadati</taxon>
        <taxon>Myxococcota</taxon>
        <taxon>Polyangia</taxon>
        <taxon>Nannocystales</taxon>
        <taxon>Nannocystaceae</taxon>
        <taxon>Nannocystis</taxon>
    </lineage>
</organism>
<proteinExistence type="predicted"/>
<sequence>MIALRSLLLWSLSLAPAPPPTPVPEPAALERALAALPARPTIAEVQQAVVQRLALGPRSARRLLARARAAAALPSVQGEYDQTIDRDYQLDQAAGTADALTQDLGAGRGARVRATWELGRLVFNPDELRAARAILDAAAERERVLVAVTQLYFERQQLLLEIALLPARDGQEAIGRRVRVAELEAVLTGLTGLRF</sequence>
<name>A0A1I1TDP8_9BACT</name>
<evidence type="ECO:0008006" key="4">
    <source>
        <dbReference type="Google" id="ProtNLM"/>
    </source>
</evidence>
<gene>
    <name evidence="2" type="ORF">SAMN02745121_00645</name>
</gene>
<accession>A0A1I1TDP8</accession>
<dbReference type="EMBL" id="FOMX01000002">
    <property type="protein sequence ID" value="SFD56725.1"/>
    <property type="molecule type" value="Genomic_DNA"/>
</dbReference>
<protein>
    <recommendedName>
        <fullName evidence="4">Outer membrane efflux protein</fullName>
    </recommendedName>
</protein>
<evidence type="ECO:0000313" key="3">
    <source>
        <dbReference type="Proteomes" id="UP000199400"/>
    </source>
</evidence>
<evidence type="ECO:0000313" key="2">
    <source>
        <dbReference type="EMBL" id="SFD56725.1"/>
    </source>
</evidence>
<dbReference type="RefSeq" id="WP_170136580.1">
    <property type="nucleotide sequence ID" value="NZ_FOMX01000002.1"/>
</dbReference>
<feature type="chain" id="PRO_5011767193" description="Outer membrane efflux protein" evidence="1">
    <location>
        <begin position="18"/>
        <end position="195"/>
    </location>
</feature>
<evidence type="ECO:0000256" key="1">
    <source>
        <dbReference type="SAM" id="SignalP"/>
    </source>
</evidence>
<dbReference type="Proteomes" id="UP000199400">
    <property type="component" value="Unassembled WGS sequence"/>
</dbReference>
<dbReference type="AlphaFoldDB" id="A0A1I1TDP8"/>
<keyword evidence="1" id="KW-0732">Signal</keyword>
<keyword evidence="3" id="KW-1185">Reference proteome</keyword>
<feature type="signal peptide" evidence="1">
    <location>
        <begin position="1"/>
        <end position="17"/>
    </location>
</feature>
<reference evidence="3" key="1">
    <citation type="submission" date="2016-10" db="EMBL/GenBank/DDBJ databases">
        <authorList>
            <person name="Varghese N."/>
            <person name="Submissions S."/>
        </authorList>
    </citation>
    <scope>NUCLEOTIDE SEQUENCE [LARGE SCALE GENOMIC DNA]</scope>
    <source>
        <strain evidence="3">ATCC 25963</strain>
    </source>
</reference>
<dbReference type="STRING" id="54.SAMN02745121_00645"/>